<dbReference type="GO" id="GO:0009055">
    <property type="term" value="F:electron transfer activity"/>
    <property type="evidence" value="ECO:0007669"/>
    <property type="project" value="InterPro"/>
</dbReference>
<proteinExistence type="predicted"/>
<dbReference type="Proteomes" id="UP000541444">
    <property type="component" value="Unassembled WGS sequence"/>
</dbReference>
<gene>
    <name evidence="15" type="ORF">GIB67_034192</name>
</gene>
<evidence type="ECO:0000256" key="11">
    <source>
        <dbReference type="ARBA" id="ARBA00023180"/>
    </source>
</evidence>
<evidence type="ECO:0000313" key="16">
    <source>
        <dbReference type="Proteomes" id="UP000541444"/>
    </source>
</evidence>
<dbReference type="SUPFAM" id="SSF49503">
    <property type="entry name" value="Cupredoxins"/>
    <property type="match status" value="1"/>
</dbReference>
<dbReference type="FunFam" id="2.60.40.420:FF:000067">
    <property type="entry name" value="Cupredoxin superfamily protein"/>
    <property type="match status" value="1"/>
</dbReference>
<dbReference type="GO" id="GO:0005886">
    <property type="term" value="C:plasma membrane"/>
    <property type="evidence" value="ECO:0007669"/>
    <property type="project" value="TreeGrafter"/>
</dbReference>
<comment type="caution">
    <text evidence="15">The sequence shown here is derived from an EMBL/GenBank/DDBJ whole genome shotgun (WGS) entry which is preliminary data.</text>
</comment>
<dbReference type="PANTHER" id="PTHR33021:SF533">
    <property type="entry name" value="PHYTOCYANIN DOMAIN-CONTAINING PROTEIN"/>
    <property type="match status" value="1"/>
</dbReference>
<dbReference type="GO" id="GO:0046872">
    <property type="term" value="F:metal ion binding"/>
    <property type="evidence" value="ECO:0007669"/>
    <property type="project" value="UniProtKB-KW"/>
</dbReference>
<dbReference type="InterPro" id="IPR039391">
    <property type="entry name" value="Phytocyanin-like"/>
</dbReference>
<feature type="transmembrane region" description="Helical" evidence="12">
    <location>
        <begin position="136"/>
        <end position="160"/>
    </location>
</feature>
<evidence type="ECO:0000256" key="10">
    <source>
        <dbReference type="ARBA" id="ARBA00023157"/>
    </source>
</evidence>
<keyword evidence="2" id="KW-0813">Transport</keyword>
<evidence type="ECO:0000256" key="9">
    <source>
        <dbReference type="ARBA" id="ARBA00023136"/>
    </source>
</evidence>
<keyword evidence="9 12" id="KW-0472">Membrane</keyword>
<evidence type="ECO:0000256" key="12">
    <source>
        <dbReference type="SAM" id="Phobius"/>
    </source>
</evidence>
<keyword evidence="6" id="KW-0249">Electron transport</keyword>
<evidence type="ECO:0000256" key="13">
    <source>
        <dbReference type="SAM" id="SignalP"/>
    </source>
</evidence>
<dbReference type="Pfam" id="PF02298">
    <property type="entry name" value="Cu_bind_like"/>
    <property type="match status" value="1"/>
</dbReference>
<keyword evidence="7 12" id="KW-1133">Transmembrane helix</keyword>
<evidence type="ECO:0000256" key="4">
    <source>
        <dbReference type="ARBA" id="ARBA00022723"/>
    </source>
</evidence>
<evidence type="ECO:0000256" key="1">
    <source>
        <dbReference type="ARBA" id="ARBA00004479"/>
    </source>
</evidence>
<keyword evidence="11" id="KW-0325">Glycoprotein</keyword>
<organism evidence="15 16">
    <name type="scientific">Kingdonia uniflora</name>
    <dbReference type="NCBI Taxonomy" id="39325"/>
    <lineage>
        <taxon>Eukaryota</taxon>
        <taxon>Viridiplantae</taxon>
        <taxon>Streptophyta</taxon>
        <taxon>Embryophyta</taxon>
        <taxon>Tracheophyta</taxon>
        <taxon>Spermatophyta</taxon>
        <taxon>Magnoliopsida</taxon>
        <taxon>Ranunculales</taxon>
        <taxon>Circaeasteraceae</taxon>
        <taxon>Kingdonia</taxon>
    </lineage>
</organism>
<evidence type="ECO:0000256" key="2">
    <source>
        <dbReference type="ARBA" id="ARBA00022448"/>
    </source>
</evidence>
<keyword evidence="10" id="KW-1015">Disulfide bond</keyword>
<reference evidence="15 16" key="1">
    <citation type="journal article" date="2020" name="IScience">
        <title>Genome Sequencing of the Endangered Kingdonia uniflora (Circaeasteraceae, Ranunculales) Reveals Potential Mechanisms of Evolutionary Specialization.</title>
        <authorList>
            <person name="Sun Y."/>
            <person name="Deng T."/>
            <person name="Zhang A."/>
            <person name="Moore M.J."/>
            <person name="Landis J.B."/>
            <person name="Lin N."/>
            <person name="Zhang H."/>
            <person name="Zhang X."/>
            <person name="Huang J."/>
            <person name="Zhang X."/>
            <person name="Sun H."/>
            <person name="Wang H."/>
        </authorList>
    </citation>
    <scope>NUCLEOTIDE SEQUENCE [LARGE SCALE GENOMIC DNA]</scope>
    <source>
        <strain evidence="15">TB1705</strain>
        <tissue evidence="15">Leaf</tissue>
    </source>
</reference>
<keyword evidence="8" id="KW-0186">Copper</keyword>
<evidence type="ECO:0000256" key="8">
    <source>
        <dbReference type="ARBA" id="ARBA00023008"/>
    </source>
</evidence>
<dbReference type="InterPro" id="IPR008972">
    <property type="entry name" value="Cupredoxin"/>
</dbReference>
<evidence type="ECO:0000256" key="5">
    <source>
        <dbReference type="ARBA" id="ARBA00022729"/>
    </source>
</evidence>
<keyword evidence="3 12" id="KW-0812">Transmembrane</keyword>
<keyword evidence="4" id="KW-0479">Metal-binding</keyword>
<name>A0A7J7NRX8_9MAGN</name>
<accession>A0A7J7NRX8</accession>
<dbReference type="CDD" id="cd04216">
    <property type="entry name" value="Phytocyanin"/>
    <property type="match status" value="1"/>
</dbReference>
<evidence type="ECO:0000259" key="14">
    <source>
        <dbReference type="PROSITE" id="PS51485"/>
    </source>
</evidence>
<sequence length="161" mass="17282">MASKHTFFLLVAAIALPMISTAKEFTVGDGKGWTADFDYQAWANGKRSKPEINLVIFKYPKGAHTVQKVDEDGFAKCTKLNEGVLSTGNDVITLSTSGRKWYTSGVGQHCKGGQKLVITVVSKSSPKNGSKLGKSFANGLIVSWIPVLISATITMVTVLMV</sequence>
<dbReference type="OrthoDB" id="687943at2759"/>
<feature type="chain" id="PRO_5029519522" description="Phytocyanin domain-containing protein" evidence="13">
    <location>
        <begin position="23"/>
        <end position="161"/>
    </location>
</feature>
<protein>
    <recommendedName>
        <fullName evidence="14">Phytocyanin domain-containing protein</fullName>
    </recommendedName>
</protein>
<dbReference type="AlphaFoldDB" id="A0A7J7NRX8"/>
<keyword evidence="5 13" id="KW-0732">Signal</keyword>
<evidence type="ECO:0000256" key="3">
    <source>
        <dbReference type="ARBA" id="ARBA00022692"/>
    </source>
</evidence>
<dbReference type="Gene3D" id="2.60.40.420">
    <property type="entry name" value="Cupredoxins - blue copper proteins"/>
    <property type="match status" value="1"/>
</dbReference>
<dbReference type="EMBL" id="JACGCM010000622">
    <property type="protein sequence ID" value="KAF6169800.1"/>
    <property type="molecule type" value="Genomic_DNA"/>
</dbReference>
<evidence type="ECO:0000256" key="6">
    <source>
        <dbReference type="ARBA" id="ARBA00022982"/>
    </source>
</evidence>
<comment type="subcellular location">
    <subcellularLocation>
        <location evidence="1">Membrane</location>
        <topology evidence="1">Single-pass type I membrane protein</topology>
    </subcellularLocation>
</comment>
<evidence type="ECO:0000256" key="7">
    <source>
        <dbReference type="ARBA" id="ARBA00022989"/>
    </source>
</evidence>
<evidence type="ECO:0000313" key="15">
    <source>
        <dbReference type="EMBL" id="KAF6169800.1"/>
    </source>
</evidence>
<dbReference type="PROSITE" id="PS51485">
    <property type="entry name" value="PHYTOCYANIN"/>
    <property type="match status" value="1"/>
</dbReference>
<feature type="domain" description="Phytocyanin" evidence="14">
    <location>
        <begin position="23"/>
        <end position="122"/>
    </location>
</feature>
<keyword evidence="16" id="KW-1185">Reference proteome</keyword>
<dbReference type="GO" id="GO:0009610">
    <property type="term" value="P:response to symbiotic fungus"/>
    <property type="evidence" value="ECO:0007669"/>
    <property type="project" value="UniProtKB-ARBA"/>
</dbReference>
<dbReference type="InterPro" id="IPR003245">
    <property type="entry name" value="Phytocyanin_dom"/>
</dbReference>
<dbReference type="PANTHER" id="PTHR33021">
    <property type="entry name" value="BLUE COPPER PROTEIN"/>
    <property type="match status" value="1"/>
</dbReference>
<feature type="signal peptide" evidence="13">
    <location>
        <begin position="1"/>
        <end position="22"/>
    </location>
</feature>